<evidence type="ECO:0000256" key="1">
    <source>
        <dbReference type="ARBA" id="ARBA00005525"/>
    </source>
</evidence>
<dbReference type="Pfam" id="PF03807">
    <property type="entry name" value="F420_oxidored"/>
    <property type="match status" value="1"/>
</dbReference>
<dbReference type="PANTHER" id="PTHR11645">
    <property type="entry name" value="PYRROLINE-5-CARBOXYLATE REDUCTASE"/>
    <property type="match status" value="1"/>
</dbReference>
<evidence type="ECO:0000313" key="9">
    <source>
        <dbReference type="EMBL" id="CAI2717727.1"/>
    </source>
</evidence>
<evidence type="ECO:0000259" key="7">
    <source>
        <dbReference type="Pfam" id="PF03807"/>
    </source>
</evidence>
<comment type="subcellular location">
    <subcellularLocation>
        <location evidence="4">Cytoplasm</location>
    </subcellularLocation>
</comment>
<evidence type="ECO:0000256" key="4">
    <source>
        <dbReference type="HAMAP-Rule" id="MF_01925"/>
    </source>
</evidence>
<dbReference type="HAMAP" id="MF_01925">
    <property type="entry name" value="P5C_reductase"/>
    <property type="match status" value="1"/>
</dbReference>
<evidence type="ECO:0000256" key="6">
    <source>
        <dbReference type="RuleBase" id="RU003903"/>
    </source>
</evidence>
<dbReference type="Proteomes" id="UP001157733">
    <property type="component" value="Chromosome"/>
</dbReference>
<gene>
    <name evidence="4 9" type="primary">proC</name>
    <name evidence="9" type="ORF">NSPWAT_0868</name>
</gene>
<dbReference type="PANTHER" id="PTHR11645:SF0">
    <property type="entry name" value="PYRROLINE-5-CARBOXYLATE REDUCTASE 3"/>
    <property type="match status" value="1"/>
</dbReference>
<comment type="pathway">
    <text evidence="4 6">Amino-acid biosynthesis; L-proline biosynthesis; L-proline from L-glutamate 5-semialdehyde: step 1/1.</text>
</comment>
<dbReference type="InterPro" id="IPR053790">
    <property type="entry name" value="P5CR-like_CS"/>
</dbReference>
<dbReference type="NCBIfam" id="TIGR00112">
    <property type="entry name" value="proC"/>
    <property type="match status" value="1"/>
</dbReference>
<keyword evidence="4 6" id="KW-0028">Amino-acid biosynthesis</keyword>
<dbReference type="GO" id="GO:0004735">
    <property type="term" value="F:pyrroline-5-carboxylate reductase activity"/>
    <property type="evidence" value="ECO:0007669"/>
    <property type="project" value="UniProtKB-EC"/>
</dbReference>
<dbReference type="InterPro" id="IPR036291">
    <property type="entry name" value="NAD(P)-bd_dom_sf"/>
</dbReference>
<dbReference type="EC" id="1.5.1.2" evidence="4 5"/>
<keyword evidence="3 4" id="KW-0560">Oxidoreductase</keyword>
<dbReference type="EMBL" id="OX336137">
    <property type="protein sequence ID" value="CAI2717727.1"/>
    <property type="molecule type" value="Genomic_DNA"/>
</dbReference>
<comment type="catalytic activity">
    <reaction evidence="4">
        <text>L-proline + NAD(+) = (S)-1-pyrroline-5-carboxylate + NADH + 2 H(+)</text>
        <dbReference type="Rhea" id="RHEA:14105"/>
        <dbReference type="ChEBI" id="CHEBI:15378"/>
        <dbReference type="ChEBI" id="CHEBI:17388"/>
        <dbReference type="ChEBI" id="CHEBI:57540"/>
        <dbReference type="ChEBI" id="CHEBI:57945"/>
        <dbReference type="ChEBI" id="CHEBI:60039"/>
        <dbReference type="EC" id="1.5.1.2"/>
    </reaction>
</comment>
<evidence type="ECO:0000256" key="2">
    <source>
        <dbReference type="ARBA" id="ARBA00022857"/>
    </source>
</evidence>
<evidence type="ECO:0000313" key="10">
    <source>
        <dbReference type="Proteomes" id="UP001157733"/>
    </source>
</evidence>
<organism evidence="9 10">
    <name type="scientific">Nitrospina watsonii</name>
    <dbReference type="NCBI Taxonomy" id="1323948"/>
    <lineage>
        <taxon>Bacteria</taxon>
        <taxon>Pseudomonadati</taxon>
        <taxon>Nitrospinota/Tectimicrobiota group</taxon>
        <taxon>Nitrospinota</taxon>
        <taxon>Nitrospinia</taxon>
        <taxon>Nitrospinales</taxon>
        <taxon>Nitrospinaceae</taxon>
        <taxon>Nitrospina</taxon>
    </lineage>
</organism>
<name>A0ABM9HBX8_9BACT</name>
<dbReference type="RefSeq" id="WP_282010647.1">
    <property type="nucleotide sequence ID" value="NZ_OX336137.1"/>
</dbReference>
<keyword evidence="4" id="KW-0963">Cytoplasm</keyword>
<comment type="similarity">
    <text evidence="1 4 6">Belongs to the pyrroline-5-carboxylate reductase family.</text>
</comment>
<dbReference type="InterPro" id="IPR000304">
    <property type="entry name" value="Pyrroline-COOH_reductase"/>
</dbReference>
<evidence type="ECO:0000256" key="5">
    <source>
        <dbReference type="NCBIfam" id="TIGR00112"/>
    </source>
</evidence>
<proteinExistence type="inferred from homology"/>
<dbReference type="InterPro" id="IPR029036">
    <property type="entry name" value="P5CR_dimer"/>
</dbReference>
<dbReference type="InterPro" id="IPR008927">
    <property type="entry name" value="6-PGluconate_DH-like_C_sf"/>
</dbReference>
<reference evidence="9 10" key="1">
    <citation type="submission" date="2022-09" db="EMBL/GenBank/DDBJ databases">
        <authorList>
            <person name="Kop L."/>
        </authorList>
    </citation>
    <scope>NUCLEOTIDE SEQUENCE [LARGE SCALE GENOMIC DNA]</scope>
    <source>
        <strain evidence="9 10">347</strain>
    </source>
</reference>
<comment type="catalytic activity">
    <reaction evidence="4 6">
        <text>L-proline + NADP(+) = (S)-1-pyrroline-5-carboxylate + NADPH + 2 H(+)</text>
        <dbReference type="Rhea" id="RHEA:14109"/>
        <dbReference type="ChEBI" id="CHEBI:15378"/>
        <dbReference type="ChEBI" id="CHEBI:17388"/>
        <dbReference type="ChEBI" id="CHEBI:57783"/>
        <dbReference type="ChEBI" id="CHEBI:58349"/>
        <dbReference type="ChEBI" id="CHEBI:60039"/>
        <dbReference type="EC" id="1.5.1.2"/>
    </reaction>
</comment>
<keyword evidence="2 4" id="KW-0521">NADP</keyword>
<dbReference type="Gene3D" id="3.40.50.720">
    <property type="entry name" value="NAD(P)-binding Rossmann-like Domain"/>
    <property type="match status" value="1"/>
</dbReference>
<dbReference type="SUPFAM" id="SSF48179">
    <property type="entry name" value="6-phosphogluconate dehydrogenase C-terminal domain-like"/>
    <property type="match status" value="1"/>
</dbReference>
<sequence>MLTHKRIGFIGGGNMAEAMIKGLLSASFIEAKNIIASDVVAERLEYLKHEFKIKTTTDNHELVQKSDIVILAVKPQAMKAVCTSIHEVVDEKKLVISVAAGVPIHTIESLLNPEADKKVGVVRTMPNTPALVQSGVTALSASDHVSKTDLKVAHRIFEAVGRTVDVPEAQLDAVTGLSGSGPAYIFMIIEALSDAGVKMGLSRDVSNILTLQTVLGSAKLAQDSGRHPGQLKDMVCSPGGTTISGLHTLEKGGLRTTLINAVEAATQRSIELGQNAEKNNSQNGNDSQ</sequence>
<evidence type="ECO:0000256" key="3">
    <source>
        <dbReference type="ARBA" id="ARBA00023002"/>
    </source>
</evidence>
<dbReference type="PROSITE" id="PS00521">
    <property type="entry name" value="P5CR"/>
    <property type="match status" value="1"/>
</dbReference>
<dbReference type="InterPro" id="IPR028939">
    <property type="entry name" value="P5C_Rdtase_cat_N"/>
</dbReference>
<dbReference type="Pfam" id="PF14748">
    <property type="entry name" value="P5CR_dimer"/>
    <property type="match status" value="1"/>
</dbReference>
<keyword evidence="4 6" id="KW-0641">Proline biosynthesis</keyword>
<feature type="domain" description="Pyrroline-5-carboxylate reductase dimerisation" evidence="8">
    <location>
        <begin position="168"/>
        <end position="272"/>
    </location>
</feature>
<dbReference type="PIRSF" id="PIRSF000193">
    <property type="entry name" value="Pyrrol-5-carb_rd"/>
    <property type="match status" value="1"/>
</dbReference>
<accession>A0ABM9HBX8</accession>
<feature type="domain" description="Pyrroline-5-carboxylate reductase catalytic N-terminal" evidence="7">
    <location>
        <begin position="6"/>
        <end position="101"/>
    </location>
</feature>
<keyword evidence="10" id="KW-1185">Reference proteome</keyword>
<dbReference type="SUPFAM" id="SSF51735">
    <property type="entry name" value="NAD(P)-binding Rossmann-fold domains"/>
    <property type="match status" value="1"/>
</dbReference>
<evidence type="ECO:0000259" key="8">
    <source>
        <dbReference type="Pfam" id="PF14748"/>
    </source>
</evidence>
<dbReference type="Gene3D" id="1.10.3730.10">
    <property type="entry name" value="ProC C-terminal domain-like"/>
    <property type="match status" value="1"/>
</dbReference>
<comment type="function">
    <text evidence="4">Catalyzes the reduction of 1-pyrroline-5-carboxylate (PCA) to L-proline.</text>
</comment>
<protein>
    <recommendedName>
        <fullName evidence="4 5">Pyrroline-5-carboxylate reductase</fullName>
        <shortName evidence="4">P5C reductase</shortName>
        <shortName evidence="4">P5CR</shortName>
        <ecNumber evidence="4 5">1.5.1.2</ecNumber>
    </recommendedName>
    <alternativeName>
        <fullName evidence="4">PCA reductase</fullName>
    </alternativeName>
</protein>